<evidence type="ECO:0000256" key="1">
    <source>
        <dbReference type="ARBA" id="ARBA00001947"/>
    </source>
</evidence>
<dbReference type="InterPro" id="IPR013149">
    <property type="entry name" value="ADH-like_C"/>
</dbReference>
<proteinExistence type="inferred from homology"/>
<evidence type="ECO:0000256" key="4">
    <source>
        <dbReference type="ARBA" id="ARBA00022833"/>
    </source>
</evidence>
<feature type="domain" description="Enoyl reductase (ER)" evidence="7">
    <location>
        <begin position="10"/>
        <end position="340"/>
    </location>
</feature>
<dbReference type="PANTHER" id="PTHR43161">
    <property type="entry name" value="SORBITOL DEHYDROGENASE"/>
    <property type="match status" value="1"/>
</dbReference>
<keyword evidence="9" id="KW-1185">Reference proteome</keyword>
<evidence type="ECO:0000256" key="3">
    <source>
        <dbReference type="ARBA" id="ARBA00022723"/>
    </source>
</evidence>
<dbReference type="Gene3D" id="3.90.180.10">
    <property type="entry name" value="Medium-chain alcohol dehydrogenases, catalytic domain"/>
    <property type="match status" value="1"/>
</dbReference>
<comment type="similarity">
    <text evidence="2">Belongs to the zinc-containing alcohol dehydrogenase family.</text>
</comment>
<dbReference type="SMART" id="SM00829">
    <property type="entry name" value="PKS_ER"/>
    <property type="match status" value="1"/>
</dbReference>
<dbReference type="GO" id="GO:0046872">
    <property type="term" value="F:metal ion binding"/>
    <property type="evidence" value="ECO:0007669"/>
    <property type="project" value="UniProtKB-KW"/>
</dbReference>
<evidence type="ECO:0000256" key="5">
    <source>
        <dbReference type="ARBA" id="ARBA00023002"/>
    </source>
</evidence>
<accession>A0A6N9YKH0</accession>
<dbReference type="SUPFAM" id="SSF51735">
    <property type="entry name" value="NAD(P)-binding Rossmann-fold domains"/>
    <property type="match status" value="1"/>
</dbReference>
<name>A0A6N9YKH0_9ACTN</name>
<dbReference type="InterPro" id="IPR036291">
    <property type="entry name" value="NAD(P)-bd_dom_sf"/>
</dbReference>
<dbReference type="Pfam" id="PF08240">
    <property type="entry name" value="ADH_N"/>
    <property type="match status" value="1"/>
</dbReference>
<dbReference type="GO" id="GO:0016491">
    <property type="term" value="F:oxidoreductase activity"/>
    <property type="evidence" value="ECO:0007669"/>
    <property type="project" value="UniProtKB-KW"/>
</dbReference>
<comment type="cofactor">
    <cofactor evidence="1">
        <name>Zn(2+)</name>
        <dbReference type="ChEBI" id="CHEBI:29105"/>
    </cofactor>
</comment>
<sequence>MRVLVMEDIGLMAVDHRPAPEPGPGQALVAVTATGICGSDLHGYTGENGRRVPGQVMGHETVGHVVRYHAEPPPGAPPPGTPVTVNPLMACGTCAQCSAGTLHLCAHRRVIGVDPSFSAAFADLMVVPAVNLVPWNPVAPLMHGALVEPLAVGMHAASRGGVTEGDVVLVIGAGPIGQAAVIAAQRLGAASVLVSEPMASRRDIARELGAQPYDPTEDDVVTATRDHTGGVGAPVVIDAVGSSRTLASGIDATARGGRCVLVGMGAPRIDIAAFGLSTEERALIGAFCYTHDEFAGTAEWAGRHAGVLSPLISRSVDLLQAPEQFRNLASGQDDASKIIITFAGTPDPPRGSSDVPERETGAPHR</sequence>
<dbReference type="Gene3D" id="3.40.50.720">
    <property type="entry name" value="NAD(P)-binding Rossmann-like Domain"/>
    <property type="match status" value="1"/>
</dbReference>
<dbReference type="InterPro" id="IPR013154">
    <property type="entry name" value="ADH-like_N"/>
</dbReference>
<evidence type="ECO:0000256" key="6">
    <source>
        <dbReference type="SAM" id="MobiDB-lite"/>
    </source>
</evidence>
<keyword evidence="3" id="KW-0479">Metal-binding</keyword>
<dbReference type="Pfam" id="PF00107">
    <property type="entry name" value="ADH_zinc_N"/>
    <property type="match status" value="1"/>
</dbReference>
<keyword evidence="4" id="KW-0862">Zinc</keyword>
<dbReference type="InterPro" id="IPR011032">
    <property type="entry name" value="GroES-like_sf"/>
</dbReference>
<feature type="region of interest" description="Disordered" evidence="6">
    <location>
        <begin position="343"/>
        <end position="365"/>
    </location>
</feature>
<gene>
    <name evidence="8" type="ORF">G1H11_08570</name>
</gene>
<evidence type="ECO:0000256" key="2">
    <source>
        <dbReference type="ARBA" id="ARBA00008072"/>
    </source>
</evidence>
<dbReference type="EMBL" id="JAAGOB010000004">
    <property type="protein sequence ID" value="NED95368.1"/>
    <property type="molecule type" value="Genomic_DNA"/>
</dbReference>
<dbReference type="Proteomes" id="UP000469185">
    <property type="component" value="Unassembled WGS sequence"/>
</dbReference>
<evidence type="ECO:0000313" key="8">
    <source>
        <dbReference type="EMBL" id="NED95368.1"/>
    </source>
</evidence>
<evidence type="ECO:0000259" key="7">
    <source>
        <dbReference type="SMART" id="SM00829"/>
    </source>
</evidence>
<dbReference type="AlphaFoldDB" id="A0A6N9YKH0"/>
<organism evidence="8 9">
    <name type="scientific">Phytoactinopolyspora alkaliphila</name>
    <dbReference type="NCBI Taxonomy" id="1783498"/>
    <lineage>
        <taxon>Bacteria</taxon>
        <taxon>Bacillati</taxon>
        <taxon>Actinomycetota</taxon>
        <taxon>Actinomycetes</taxon>
        <taxon>Jiangellales</taxon>
        <taxon>Jiangellaceae</taxon>
        <taxon>Phytoactinopolyspora</taxon>
    </lineage>
</organism>
<comment type="caution">
    <text evidence="8">The sequence shown here is derived from an EMBL/GenBank/DDBJ whole genome shotgun (WGS) entry which is preliminary data.</text>
</comment>
<evidence type="ECO:0000313" key="9">
    <source>
        <dbReference type="Proteomes" id="UP000469185"/>
    </source>
</evidence>
<dbReference type="InterPro" id="IPR020843">
    <property type="entry name" value="ER"/>
</dbReference>
<protein>
    <submittedName>
        <fullName evidence="8">Alcohol dehydrogenase catalytic domain-containing protein</fullName>
    </submittedName>
</protein>
<keyword evidence="5" id="KW-0560">Oxidoreductase</keyword>
<dbReference type="SUPFAM" id="SSF50129">
    <property type="entry name" value="GroES-like"/>
    <property type="match status" value="1"/>
</dbReference>
<reference evidence="8 9" key="1">
    <citation type="submission" date="2020-02" db="EMBL/GenBank/DDBJ databases">
        <authorList>
            <person name="Li X.-J."/>
            <person name="Feng X.-M."/>
        </authorList>
    </citation>
    <scope>NUCLEOTIDE SEQUENCE [LARGE SCALE GENOMIC DNA]</scope>
    <source>
        <strain evidence="8 9">CGMCC 4.7225</strain>
    </source>
</reference>
<feature type="compositionally biased region" description="Basic and acidic residues" evidence="6">
    <location>
        <begin position="355"/>
        <end position="365"/>
    </location>
</feature>